<evidence type="ECO:0000256" key="4">
    <source>
        <dbReference type="ARBA" id="ARBA00023163"/>
    </source>
</evidence>
<dbReference type="PROSITE" id="PS50110">
    <property type="entry name" value="RESPONSE_REGULATORY"/>
    <property type="match status" value="1"/>
</dbReference>
<dbReference type="CDD" id="cd06170">
    <property type="entry name" value="LuxR_C_like"/>
    <property type="match status" value="1"/>
</dbReference>
<dbReference type="InterPro" id="IPR011006">
    <property type="entry name" value="CheY-like_superfamily"/>
</dbReference>
<comment type="caution">
    <text evidence="8">The sequence shown here is derived from an EMBL/GenBank/DDBJ whole genome shotgun (WGS) entry which is preliminary data.</text>
</comment>
<dbReference type="PANTHER" id="PTHR43214:SF24">
    <property type="entry name" value="TRANSCRIPTIONAL REGULATORY PROTEIN NARL-RELATED"/>
    <property type="match status" value="1"/>
</dbReference>
<sequence>MLVEDQKLIRDGIKSLLELSGQVTVVAEASDGKTALALIDKHELDIILMDIQMPVLNGIDTLRQMSINECDIPVLILTTFDDKALINEAISSGAYGYLLKDVSLEVLVTAIQQVVSGKKMIQPAITERLLQGLKNMPNLDNSDYNLLEKLTEKESEILRLIASGYNNREIAETMCKSEGTVKNQVSVILAKMGVKDRTRAVLRAIEYGLIG</sequence>
<dbReference type="Pfam" id="PF00072">
    <property type="entry name" value="Response_reg"/>
    <property type="match status" value="1"/>
</dbReference>
<evidence type="ECO:0000256" key="1">
    <source>
        <dbReference type="ARBA" id="ARBA00022553"/>
    </source>
</evidence>
<dbReference type="EMBL" id="JACHHU010000001">
    <property type="protein sequence ID" value="MBB6541613.1"/>
    <property type="molecule type" value="Genomic_DNA"/>
</dbReference>
<dbReference type="InterPro" id="IPR001789">
    <property type="entry name" value="Sig_transdc_resp-reg_receiver"/>
</dbReference>
<evidence type="ECO:0000256" key="5">
    <source>
        <dbReference type="PROSITE-ProRule" id="PRU00169"/>
    </source>
</evidence>
<keyword evidence="1 5" id="KW-0597">Phosphoprotein</keyword>
<accession>A0A7X0NDZ0</accession>
<dbReference type="InterPro" id="IPR039420">
    <property type="entry name" value="WalR-like"/>
</dbReference>
<evidence type="ECO:0000313" key="8">
    <source>
        <dbReference type="EMBL" id="MBB6541613.1"/>
    </source>
</evidence>
<dbReference type="Proteomes" id="UP000537141">
    <property type="component" value="Unassembled WGS sequence"/>
</dbReference>
<reference evidence="8 9" key="1">
    <citation type="submission" date="2020-08" db="EMBL/GenBank/DDBJ databases">
        <title>Genomic Encyclopedia of Type Strains, Phase IV (KMG-IV): sequencing the most valuable type-strain genomes for metagenomic binning, comparative biology and taxonomic classification.</title>
        <authorList>
            <person name="Goeker M."/>
        </authorList>
    </citation>
    <scope>NUCLEOTIDE SEQUENCE [LARGE SCALE GENOMIC DNA]</scope>
    <source>
        <strain evidence="8 9">DSM 26287</strain>
    </source>
</reference>
<dbReference type="GO" id="GO:0003677">
    <property type="term" value="F:DNA binding"/>
    <property type="evidence" value="ECO:0007669"/>
    <property type="project" value="UniProtKB-KW"/>
</dbReference>
<evidence type="ECO:0000259" key="7">
    <source>
        <dbReference type="PROSITE" id="PS50110"/>
    </source>
</evidence>
<evidence type="ECO:0000313" key="9">
    <source>
        <dbReference type="Proteomes" id="UP000537141"/>
    </source>
</evidence>
<dbReference type="Pfam" id="PF00196">
    <property type="entry name" value="GerE"/>
    <property type="match status" value="1"/>
</dbReference>
<protein>
    <submittedName>
        <fullName evidence="8">DNA-binding NarL/FixJ family response regulator</fullName>
    </submittedName>
</protein>
<keyword evidence="3 8" id="KW-0238">DNA-binding</keyword>
<dbReference type="GO" id="GO:0006355">
    <property type="term" value="P:regulation of DNA-templated transcription"/>
    <property type="evidence" value="ECO:0007669"/>
    <property type="project" value="InterPro"/>
</dbReference>
<feature type="modified residue" description="4-aspartylphosphate" evidence="5">
    <location>
        <position position="50"/>
    </location>
</feature>
<dbReference type="CDD" id="cd17535">
    <property type="entry name" value="REC_NarL-like"/>
    <property type="match status" value="1"/>
</dbReference>
<dbReference type="InterPro" id="IPR016032">
    <property type="entry name" value="Sig_transdc_resp-reg_C-effctor"/>
</dbReference>
<keyword evidence="4" id="KW-0804">Transcription</keyword>
<dbReference type="Gene3D" id="3.40.50.2300">
    <property type="match status" value="1"/>
</dbReference>
<proteinExistence type="predicted"/>
<dbReference type="GO" id="GO:0000160">
    <property type="term" value="P:phosphorelay signal transduction system"/>
    <property type="evidence" value="ECO:0007669"/>
    <property type="project" value="InterPro"/>
</dbReference>
<feature type="domain" description="Response regulatory" evidence="7">
    <location>
        <begin position="1"/>
        <end position="115"/>
    </location>
</feature>
<dbReference type="SMART" id="SM00448">
    <property type="entry name" value="REC"/>
    <property type="match status" value="1"/>
</dbReference>
<dbReference type="SUPFAM" id="SSF52172">
    <property type="entry name" value="CheY-like"/>
    <property type="match status" value="1"/>
</dbReference>
<dbReference type="PRINTS" id="PR00038">
    <property type="entry name" value="HTHLUXR"/>
</dbReference>
<dbReference type="InterPro" id="IPR058245">
    <property type="entry name" value="NreC/VraR/RcsB-like_REC"/>
</dbReference>
<keyword evidence="9" id="KW-1185">Reference proteome</keyword>
<gene>
    <name evidence="8" type="ORF">HNQ55_000087</name>
</gene>
<dbReference type="InterPro" id="IPR000792">
    <property type="entry name" value="Tscrpt_reg_LuxR_C"/>
</dbReference>
<dbReference type="AlphaFoldDB" id="A0A7X0NDZ0"/>
<keyword evidence="2" id="KW-0805">Transcription regulation</keyword>
<dbReference type="SUPFAM" id="SSF46894">
    <property type="entry name" value="C-terminal effector domain of the bipartite response regulators"/>
    <property type="match status" value="1"/>
</dbReference>
<dbReference type="PROSITE" id="PS50043">
    <property type="entry name" value="HTH_LUXR_2"/>
    <property type="match status" value="1"/>
</dbReference>
<name>A0A7X0NDZ0_9GAMM</name>
<dbReference type="SMART" id="SM00421">
    <property type="entry name" value="HTH_LUXR"/>
    <property type="match status" value="1"/>
</dbReference>
<evidence type="ECO:0000256" key="2">
    <source>
        <dbReference type="ARBA" id="ARBA00023015"/>
    </source>
</evidence>
<organism evidence="8 9">
    <name type="scientific">Thalassotalea piscium</name>
    <dbReference type="NCBI Taxonomy" id="1230533"/>
    <lineage>
        <taxon>Bacteria</taxon>
        <taxon>Pseudomonadati</taxon>
        <taxon>Pseudomonadota</taxon>
        <taxon>Gammaproteobacteria</taxon>
        <taxon>Alteromonadales</taxon>
        <taxon>Colwelliaceae</taxon>
        <taxon>Thalassotalea</taxon>
    </lineage>
</organism>
<feature type="domain" description="HTH luxR-type" evidence="6">
    <location>
        <begin position="143"/>
        <end position="208"/>
    </location>
</feature>
<evidence type="ECO:0000259" key="6">
    <source>
        <dbReference type="PROSITE" id="PS50043"/>
    </source>
</evidence>
<dbReference type="PANTHER" id="PTHR43214">
    <property type="entry name" value="TWO-COMPONENT RESPONSE REGULATOR"/>
    <property type="match status" value="1"/>
</dbReference>
<evidence type="ECO:0000256" key="3">
    <source>
        <dbReference type="ARBA" id="ARBA00023125"/>
    </source>
</evidence>
<dbReference type="RefSeq" id="WP_246454842.1">
    <property type="nucleotide sequence ID" value="NZ_AP027362.1"/>
</dbReference>